<dbReference type="Proteomes" id="UP000693777">
    <property type="component" value="Segment"/>
</dbReference>
<reference evidence="1" key="1">
    <citation type="submission" date="2020-07" db="EMBL/GenBank/DDBJ databases">
        <title>Highly diverse flavobacterial phages as mortality factor during North Sea spring blooms.</title>
        <authorList>
            <person name="Bartlau N."/>
            <person name="Wichels A."/>
            <person name="Krohne G."/>
            <person name="Adriaenssens E.M."/>
            <person name="Heins A."/>
            <person name="Fuchs B.M."/>
            <person name="Amann R."/>
            <person name="Moraru C."/>
        </authorList>
    </citation>
    <scope>NUCLEOTIDE SEQUENCE</scope>
</reference>
<evidence type="ECO:0000313" key="1">
    <source>
        <dbReference type="EMBL" id="QQV91564.1"/>
    </source>
</evidence>
<keyword evidence="2" id="KW-1185">Reference proteome</keyword>
<dbReference type="EMBL" id="MT732475">
    <property type="protein sequence ID" value="QQV91564.1"/>
    <property type="molecule type" value="Genomic_DNA"/>
</dbReference>
<name>A0A8E4ZMB4_9CAUD</name>
<sequence length="60" mass="7363">MAVKPRTNEFYEAIRSEHERLINVKEYGVQKFSDHWIKNKLASKFFREVRTIEDVIFYRV</sequence>
<proteinExistence type="predicted"/>
<organism evidence="1 2">
    <name type="scientific">Winogradskyella phage Peternella_1</name>
    <dbReference type="NCBI Taxonomy" id="2745699"/>
    <lineage>
        <taxon>Viruses</taxon>
        <taxon>Duplodnaviria</taxon>
        <taxon>Heunggongvirae</taxon>
        <taxon>Uroviricota</taxon>
        <taxon>Caudoviricetes</taxon>
        <taxon>Winoviridae</taxon>
        <taxon>Peternellavirus</taxon>
        <taxon>Peternellavirus peternella</taxon>
    </lineage>
</organism>
<evidence type="ECO:0000313" key="2">
    <source>
        <dbReference type="Proteomes" id="UP000693777"/>
    </source>
</evidence>
<accession>A0A8E4ZMB4</accession>
<gene>
    <name evidence="1" type="ORF">Peternella1_28</name>
</gene>
<protein>
    <submittedName>
        <fullName evidence="1">Uncharacterized protein</fullName>
    </submittedName>
</protein>